<organism evidence="1">
    <name type="scientific">Haptolina brevifila</name>
    <dbReference type="NCBI Taxonomy" id="156173"/>
    <lineage>
        <taxon>Eukaryota</taxon>
        <taxon>Haptista</taxon>
        <taxon>Haptophyta</taxon>
        <taxon>Prymnesiophyceae</taxon>
        <taxon>Prymnesiales</taxon>
        <taxon>Prymnesiaceae</taxon>
        <taxon>Haptolina</taxon>
    </lineage>
</organism>
<dbReference type="SUPFAM" id="SSF52047">
    <property type="entry name" value="RNI-like"/>
    <property type="match status" value="1"/>
</dbReference>
<dbReference type="EMBL" id="HBGU01034898">
    <property type="protein sequence ID" value="CAD9459435.1"/>
    <property type="molecule type" value="Transcribed_RNA"/>
</dbReference>
<sequence>MHQEPREGAQVALFREGLRQINVLYAHQSTHVWCLTRVPKDEPRAYHMRGWTTFELRVASLIKHAELLLNLGLLPLRRPALTAAQRKLYPDEDHHLEYFGEEVLRPCVTTRDAPLTPEAFRKTLGLEGEPDAKTFTNGADRGFVAEKYEKTFHEVMGSTEELWFVELDWGDAELALLGRALAHCPQLQYLSLDGNQRITAEGVGAHLLPALAQMPQLRVLSMLRCAPGLHAELLPALQQLPAGLKLEIS</sequence>
<accession>A0A7S2DN19</accession>
<evidence type="ECO:0000313" key="1">
    <source>
        <dbReference type="EMBL" id="CAD9459435.1"/>
    </source>
</evidence>
<dbReference type="AlphaFoldDB" id="A0A7S2DN19"/>
<dbReference type="InterPro" id="IPR032675">
    <property type="entry name" value="LRR_dom_sf"/>
</dbReference>
<gene>
    <name evidence="1" type="ORF">CBRE1094_LOCUS19079</name>
</gene>
<protein>
    <submittedName>
        <fullName evidence="1">Uncharacterized protein</fullName>
    </submittedName>
</protein>
<name>A0A7S2DN19_9EUKA</name>
<reference evidence="1" key="1">
    <citation type="submission" date="2021-01" db="EMBL/GenBank/DDBJ databases">
        <authorList>
            <person name="Corre E."/>
            <person name="Pelletier E."/>
            <person name="Niang G."/>
            <person name="Scheremetjew M."/>
            <person name="Finn R."/>
            <person name="Kale V."/>
            <person name="Holt S."/>
            <person name="Cochrane G."/>
            <person name="Meng A."/>
            <person name="Brown T."/>
            <person name="Cohen L."/>
        </authorList>
    </citation>
    <scope>NUCLEOTIDE SEQUENCE</scope>
    <source>
        <strain evidence="1">UTEX LB 985</strain>
    </source>
</reference>
<proteinExistence type="predicted"/>
<dbReference type="Gene3D" id="3.80.10.10">
    <property type="entry name" value="Ribonuclease Inhibitor"/>
    <property type="match status" value="1"/>
</dbReference>